<dbReference type="EMBL" id="JARBJD010000006">
    <property type="protein sequence ID" value="KAK2963390.1"/>
    <property type="molecule type" value="Genomic_DNA"/>
</dbReference>
<dbReference type="Gene3D" id="2.130.10.30">
    <property type="entry name" value="Regulator of chromosome condensation 1/beta-lactamase-inhibitor protein II"/>
    <property type="match status" value="1"/>
</dbReference>
<dbReference type="InterPro" id="IPR009091">
    <property type="entry name" value="RCC1/BLIP-II"/>
</dbReference>
<organism evidence="2 3">
    <name type="scientific">Blattamonas nauphoetae</name>
    <dbReference type="NCBI Taxonomy" id="2049346"/>
    <lineage>
        <taxon>Eukaryota</taxon>
        <taxon>Metamonada</taxon>
        <taxon>Preaxostyla</taxon>
        <taxon>Oxymonadida</taxon>
        <taxon>Blattamonas</taxon>
    </lineage>
</organism>
<feature type="compositionally biased region" description="Basic and acidic residues" evidence="1">
    <location>
        <begin position="539"/>
        <end position="549"/>
    </location>
</feature>
<feature type="compositionally biased region" description="Basic and acidic residues" evidence="1">
    <location>
        <begin position="283"/>
        <end position="302"/>
    </location>
</feature>
<dbReference type="SUPFAM" id="SSF50985">
    <property type="entry name" value="RCC1/BLIP-II"/>
    <property type="match status" value="1"/>
</dbReference>
<feature type="region of interest" description="Disordered" evidence="1">
    <location>
        <begin position="264"/>
        <end position="302"/>
    </location>
</feature>
<accession>A0ABQ9YI27</accession>
<evidence type="ECO:0000313" key="2">
    <source>
        <dbReference type="EMBL" id="KAK2963390.1"/>
    </source>
</evidence>
<feature type="compositionally biased region" description="Basic residues" evidence="1">
    <location>
        <begin position="459"/>
        <end position="468"/>
    </location>
</feature>
<proteinExistence type="predicted"/>
<gene>
    <name evidence="2" type="ORF">BLNAU_1431a</name>
</gene>
<feature type="region of interest" description="Disordered" evidence="1">
    <location>
        <begin position="445"/>
        <end position="473"/>
    </location>
</feature>
<evidence type="ECO:0000256" key="1">
    <source>
        <dbReference type="SAM" id="MobiDB-lite"/>
    </source>
</evidence>
<protein>
    <submittedName>
        <fullName evidence="2">Uncharacterized protein</fullName>
    </submittedName>
</protein>
<feature type="region of interest" description="Disordered" evidence="1">
    <location>
        <begin position="539"/>
        <end position="566"/>
    </location>
</feature>
<sequence>MEKLHEEIIYTEISSHVLHSSRITFQSKIRQLCHLDCSDMNIIIALTEDGQLLWVPYETSIEPPAVFSSIPTSLRFHSISCGHSHALAYAHDSSLYSFGSNLLGQCGRAESFGSVTTLDWGRIPLHSSLQVASFEARFSTSVILTDDHHLHCFGSLRPFGLTHIVPSLILSCSFIPIDVSQQLSPQTINYLESTYQPFAQQVEPVSSPNDAPHIALSREKKSIRVMDQKVDFLSPKYFRLMDDTFDHPYVTSYEDATKILAELKTKPKSKRAQSNKTLNRVPPTDHRDPDQSEDSLRSTDEKLTLKSEDLSEQVSITKSVILVKSWTIQPRTSFVISTEGVLFCAGLTYLGRLLCVHPLLPVPEFVTKFPVCTLSTCSTFVYHSSKQPILHIAPLCLVPTKSSRHRGHGLTSIRLPSTIIDPSSFDVVACSPYIGIVTTKPHISIPESDSSRSSPAFSYRRKKPKKSNSRIPQLEQQILIDSTSPLIFPESLSRLNQAFSNVILIEPTGANGKHKFLSLDECLKENVDIPAVGQFLKGPEDAKTAKETEDPIELDEDAPNTGKRFSPYRSRKIDMEHRETFHVCRGGGNMVTLIQRTQVPP</sequence>
<evidence type="ECO:0000313" key="3">
    <source>
        <dbReference type="Proteomes" id="UP001281761"/>
    </source>
</evidence>
<keyword evidence="3" id="KW-1185">Reference proteome</keyword>
<name>A0ABQ9YI27_9EUKA</name>
<dbReference type="Proteomes" id="UP001281761">
    <property type="component" value="Unassembled WGS sequence"/>
</dbReference>
<feature type="compositionally biased region" description="Low complexity" evidence="1">
    <location>
        <begin position="445"/>
        <end position="458"/>
    </location>
</feature>
<reference evidence="2 3" key="1">
    <citation type="journal article" date="2022" name="bioRxiv">
        <title>Genomics of Preaxostyla Flagellates Illuminates Evolutionary Transitions and the Path Towards Mitochondrial Loss.</title>
        <authorList>
            <person name="Novak L.V.F."/>
            <person name="Treitli S.C."/>
            <person name="Pyrih J."/>
            <person name="Halakuc P."/>
            <person name="Pipaliya S.V."/>
            <person name="Vacek V."/>
            <person name="Brzon O."/>
            <person name="Soukal P."/>
            <person name="Eme L."/>
            <person name="Dacks J.B."/>
            <person name="Karnkowska A."/>
            <person name="Elias M."/>
            <person name="Hampl V."/>
        </authorList>
    </citation>
    <scope>NUCLEOTIDE SEQUENCE [LARGE SCALE GENOMIC DNA]</scope>
    <source>
        <strain evidence="2">NAU3</strain>
        <tissue evidence="2">Gut</tissue>
    </source>
</reference>
<comment type="caution">
    <text evidence="2">The sequence shown here is derived from an EMBL/GenBank/DDBJ whole genome shotgun (WGS) entry which is preliminary data.</text>
</comment>